<dbReference type="EMBL" id="JBHSHC010000119">
    <property type="protein sequence ID" value="MFC4769133.1"/>
    <property type="molecule type" value="Genomic_DNA"/>
</dbReference>
<sequence length="82" mass="9408">MTVGTKLHQTLASCESALASFKTFALDTDNQQAKQMYSQLANTMEQQIITPLRSRVNQMEQQEPQYKMNQQAQQQANQKNRS</sequence>
<proteinExistence type="predicted"/>
<evidence type="ECO:0000256" key="1">
    <source>
        <dbReference type="SAM" id="MobiDB-lite"/>
    </source>
</evidence>
<organism evidence="2 3">
    <name type="scientific">Effusibacillus consociatus</name>
    <dbReference type="NCBI Taxonomy" id="1117041"/>
    <lineage>
        <taxon>Bacteria</taxon>
        <taxon>Bacillati</taxon>
        <taxon>Bacillota</taxon>
        <taxon>Bacilli</taxon>
        <taxon>Bacillales</taxon>
        <taxon>Alicyclobacillaceae</taxon>
        <taxon>Effusibacillus</taxon>
    </lineage>
</organism>
<reference evidence="3" key="1">
    <citation type="journal article" date="2019" name="Int. J. Syst. Evol. Microbiol.">
        <title>The Global Catalogue of Microorganisms (GCM) 10K type strain sequencing project: providing services to taxonomists for standard genome sequencing and annotation.</title>
        <authorList>
            <consortium name="The Broad Institute Genomics Platform"/>
            <consortium name="The Broad Institute Genome Sequencing Center for Infectious Disease"/>
            <person name="Wu L."/>
            <person name="Ma J."/>
        </authorList>
    </citation>
    <scope>NUCLEOTIDE SEQUENCE [LARGE SCALE GENOMIC DNA]</scope>
    <source>
        <strain evidence="3">WYCCWR 12678</strain>
    </source>
</reference>
<dbReference type="RefSeq" id="WP_380027311.1">
    <property type="nucleotide sequence ID" value="NZ_JBHSHC010000119.1"/>
</dbReference>
<feature type="compositionally biased region" description="Polar residues" evidence="1">
    <location>
        <begin position="55"/>
        <end position="68"/>
    </location>
</feature>
<comment type="caution">
    <text evidence="2">The sequence shown here is derived from an EMBL/GenBank/DDBJ whole genome shotgun (WGS) entry which is preliminary data.</text>
</comment>
<evidence type="ECO:0000313" key="3">
    <source>
        <dbReference type="Proteomes" id="UP001596002"/>
    </source>
</evidence>
<feature type="region of interest" description="Disordered" evidence="1">
    <location>
        <begin position="55"/>
        <end position="82"/>
    </location>
</feature>
<dbReference type="Pfam" id="PF07870">
    <property type="entry name" value="DUF1657"/>
    <property type="match status" value="1"/>
</dbReference>
<gene>
    <name evidence="2" type="ORF">ACFO8Q_17520</name>
</gene>
<dbReference type="Proteomes" id="UP001596002">
    <property type="component" value="Unassembled WGS sequence"/>
</dbReference>
<name>A0ABV9Q5R3_9BACL</name>
<protein>
    <submittedName>
        <fullName evidence="2">DUF1657 domain-containing protein</fullName>
    </submittedName>
</protein>
<accession>A0ABV9Q5R3</accession>
<feature type="compositionally biased region" description="Low complexity" evidence="1">
    <location>
        <begin position="69"/>
        <end position="82"/>
    </location>
</feature>
<evidence type="ECO:0000313" key="2">
    <source>
        <dbReference type="EMBL" id="MFC4769133.1"/>
    </source>
</evidence>
<dbReference type="InterPro" id="IPR012452">
    <property type="entry name" value="DUF1657"/>
</dbReference>
<keyword evidence="3" id="KW-1185">Reference proteome</keyword>